<dbReference type="GO" id="GO:0030170">
    <property type="term" value="F:pyridoxal phosphate binding"/>
    <property type="evidence" value="ECO:0007669"/>
    <property type="project" value="InterPro"/>
</dbReference>
<evidence type="ECO:0000313" key="4">
    <source>
        <dbReference type="EMBL" id="NNU79918.1"/>
    </source>
</evidence>
<name>A0A849L0V9_9RHOB</name>
<dbReference type="InterPro" id="IPR050477">
    <property type="entry name" value="GrpII_AminoAcid_Decarb"/>
</dbReference>
<reference evidence="4 5" key="1">
    <citation type="submission" date="2020-05" db="EMBL/GenBank/DDBJ databases">
        <title>Gimesia benthica sp. nov., a novel planctomycete isolated from a deep-sea water sample of the Northwest Indian Ocean.</title>
        <authorList>
            <person name="Wang J."/>
            <person name="Ruan C."/>
            <person name="Song L."/>
            <person name="Zhu Y."/>
            <person name="Li A."/>
            <person name="Zheng X."/>
            <person name="Wang L."/>
            <person name="Lu Z."/>
            <person name="Huang Y."/>
            <person name="Du W."/>
            <person name="Zhou Y."/>
            <person name="Huang L."/>
            <person name="Dai X."/>
        </authorList>
    </citation>
    <scope>NUCLEOTIDE SEQUENCE [LARGE SCALE GENOMIC DNA]</scope>
    <source>
        <strain evidence="4 5">YYQ-30</strain>
    </source>
</reference>
<dbReference type="AlphaFoldDB" id="A0A849L0V9"/>
<dbReference type="Gene3D" id="3.40.640.10">
    <property type="entry name" value="Type I PLP-dependent aspartate aminotransferase-like (Major domain)"/>
    <property type="match status" value="1"/>
</dbReference>
<comment type="caution">
    <text evidence="4">The sequence shown here is derived from an EMBL/GenBank/DDBJ whole genome shotgun (WGS) entry which is preliminary data.</text>
</comment>
<gene>
    <name evidence="4" type="ORF">HMH01_05645</name>
</gene>
<dbReference type="EMBL" id="JABFBC010000001">
    <property type="protein sequence ID" value="NNU79918.1"/>
    <property type="molecule type" value="Genomic_DNA"/>
</dbReference>
<comment type="cofactor">
    <cofactor evidence="1">
        <name>pyridoxal 5'-phosphate</name>
        <dbReference type="ChEBI" id="CHEBI:597326"/>
    </cofactor>
</comment>
<dbReference type="PANTHER" id="PTHR42735">
    <property type="match status" value="1"/>
</dbReference>
<dbReference type="GO" id="GO:0019752">
    <property type="term" value="P:carboxylic acid metabolic process"/>
    <property type="evidence" value="ECO:0007669"/>
    <property type="project" value="InterPro"/>
</dbReference>
<evidence type="ECO:0000256" key="2">
    <source>
        <dbReference type="ARBA" id="ARBA00022898"/>
    </source>
</evidence>
<keyword evidence="3" id="KW-0456">Lyase</keyword>
<dbReference type="InterPro" id="IPR002129">
    <property type="entry name" value="PyrdxlP-dep_de-COase"/>
</dbReference>
<proteinExistence type="predicted"/>
<dbReference type="InterPro" id="IPR015424">
    <property type="entry name" value="PyrdxlP-dep_Trfase"/>
</dbReference>
<evidence type="ECO:0000313" key="5">
    <source>
        <dbReference type="Proteomes" id="UP000572377"/>
    </source>
</evidence>
<dbReference type="PANTHER" id="PTHR42735:SF4">
    <property type="entry name" value="PYRIDOXAL PHOSPHATE-DEPENDENT DECARBOXYLASE FAMILY PROTEIN"/>
    <property type="match status" value="1"/>
</dbReference>
<dbReference type="InterPro" id="IPR015421">
    <property type="entry name" value="PyrdxlP-dep_Trfase_major"/>
</dbReference>
<sequence length="779" mass="85143">MTERHRSHELHRSIDAFRRRHPDRLSLDRATPVGTPAAWFLGPKAENEAVLRDLIGRAISGNVAARRDYQPRDPRMAPDAVFAPENAAYHDAVALIGERLDEMLAHLRASIPLSSYRNQSHMYWDTTLPAVVGHFAGLLYNQNNVATEASPVTTLLEMAVCDDICRMLGFRDPEEDSALPRPWAHITCDGSVANAESIWAARNLKFLPLTLADAVRHDARLAPARTLTLLTLEGRRRRLLDLASWELLNLPVDEAIGLSARITATAGIPPEVVAAAIEGRTVADMGMIEFARRYLPDTPAPVILAPATAHYSWPKGASLVGLGRASVLPVRVDLDGRMDTVDLRLHLDRCLAERRPVLEVVAVMGTTEESAVDPLADIADIRDEYRQLGLEFTLHADAAWGGYFAAMLRPSKLEREIEARGLGGTDEEARLLSRYLGVQESHAEAGARPDLDDIFFAHDLGMAPGMMMGDYAMRHCDAFDRCDTITVDPHKAGFVPYAAGTLAYRNGAMRDLIAFTAPVVFHGGTVPSVGVYGIEGSKPGAAAAAVYLSHAVIPADRTGYGRLLAKCMFSSKRFYCALLAAFGPGDDVTLTPFQRLPAERDGGTAQEIEAQREMIARQIVPVADDPLIEKLLADEELMTLFRRLGSDQTICAYTLNFRTGDGINRDLSLMNELNDAIFRALSVQEFGGDKVPAAPLFVTASEFSPATYGQDFVDHYVRRCGAEPMPGMAVKFITSTQQNPFMTSTAEGDMTPRLAAALKRTASELAATLRRRHGLPDPA</sequence>
<evidence type="ECO:0000256" key="1">
    <source>
        <dbReference type="ARBA" id="ARBA00001933"/>
    </source>
</evidence>
<dbReference type="Pfam" id="PF00282">
    <property type="entry name" value="Pyridoxal_deC"/>
    <property type="match status" value="1"/>
</dbReference>
<organism evidence="4 5">
    <name type="scientific">Halovulum dunhuangense</name>
    <dbReference type="NCBI Taxonomy" id="1505036"/>
    <lineage>
        <taxon>Bacteria</taxon>
        <taxon>Pseudomonadati</taxon>
        <taxon>Pseudomonadota</taxon>
        <taxon>Alphaproteobacteria</taxon>
        <taxon>Rhodobacterales</taxon>
        <taxon>Paracoccaceae</taxon>
        <taxon>Halovulum</taxon>
    </lineage>
</organism>
<dbReference type="RefSeq" id="WP_171323274.1">
    <property type="nucleotide sequence ID" value="NZ_JABFBC010000001.1"/>
</dbReference>
<dbReference type="SUPFAM" id="SSF53383">
    <property type="entry name" value="PLP-dependent transferases"/>
    <property type="match status" value="1"/>
</dbReference>
<protein>
    <submittedName>
        <fullName evidence="4">Decarboxylase</fullName>
    </submittedName>
</protein>
<evidence type="ECO:0000256" key="3">
    <source>
        <dbReference type="ARBA" id="ARBA00023239"/>
    </source>
</evidence>
<dbReference type="Proteomes" id="UP000572377">
    <property type="component" value="Unassembled WGS sequence"/>
</dbReference>
<keyword evidence="2" id="KW-0663">Pyridoxal phosphate</keyword>
<accession>A0A849L0V9</accession>
<keyword evidence="5" id="KW-1185">Reference proteome</keyword>
<dbReference type="GO" id="GO:0016830">
    <property type="term" value="F:carbon-carbon lyase activity"/>
    <property type="evidence" value="ECO:0007669"/>
    <property type="project" value="InterPro"/>
</dbReference>